<organism evidence="1 2">
    <name type="scientific">Colletotrichum gloeosporioides (strain Cg-14)</name>
    <name type="common">Anthracnose fungus</name>
    <name type="synonym">Glomerella cingulata</name>
    <dbReference type="NCBI Taxonomy" id="1237896"/>
    <lineage>
        <taxon>Eukaryota</taxon>
        <taxon>Fungi</taxon>
        <taxon>Dikarya</taxon>
        <taxon>Ascomycota</taxon>
        <taxon>Pezizomycotina</taxon>
        <taxon>Sordariomycetes</taxon>
        <taxon>Hypocreomycetidae</taxon>
        <taxon>Glomerellales</taxon>
        <taxon>Glomerellaceae</taxon>
        <taxon>Colletotrichum</taxon>
        <taxon>Colletotrichum gloeosporioides species complex</taxon>
    </lineage>
</organism>
<name>T0L3H5_COLGC</name>
<gene>
    <name evidence="1" type="ORF">CGLO_14759</name>
</gene>
<dbReference type="AlphaFoldDB" id="T0L3H5"/>
<dbReference type="Proteomes" id="UP000015530">
    <property type="component" value="Unassembled WGS sequence"/>
</dbReference>
<evidence type="ECO:0000313" key="2">
    <source>
        <dbReference type="Proteomes" id="UP000015530"/>
    </source>
</evidence>
<proteinExistence type="predicted"/>
<evidence type="ECO:0000313" key="1">
    <source>
        <dbReference type="EMBL" id="EQB46206.1"/>
    </source>
</evidence>
<sequence length="34" mass="3724">MYTMMTSVSFGGAAACEWKGKAVVNAKKKRNDDK</sequence>
<dbReference type="EMBL" id="AMYD01003491">
    <property type="protein sequence ID" value="EQB46206.1"/>
    <property type="molecule type" value="Genomic_DNA"/>
</dbReference>
<reference evidence="2" key="1">
    <citation type="journal article" date="2013" name="Mol. Plant Microbe Interact.">
        <title>Global aspects of pacC regulation of pathogenicity genes in Colletotrichum gloeosporioides as revealed by transcriptome analysis.</title>
        <authorList>
            <person name="Alkan N."/>
            <person name="Meng X."/>
            <person name="Friedlander G."/>
            <person name="Reuveni E."/>
            <person name="Sukno S."/>
            <person name="Sherman A."/>
            <person name="Thon M."/>
            <person name="Fluhr R."/>
            <person name="Prusky D."/>
        </authorList>
    </citation>
    <scope>NUCLEOTIDE SEQUENCE [LARGE SCALE GENOMIC DNA]</scope>
    <source>
        <strain evidence="2">Cg-14</strain>
    </source>
</reference>
<dbReference type="HOGENOM" id="CLU_3377055_0_0_1"/>
<protein>
    <submittedName>
        <fullName evidence="1">Uncharacterized protein</fullName>
    </submittedName>
</protein>
<accession>T0L3H5</accession>
<comment type="caution">
    <text evidence="1">The sequence shown here is derived from an EMBL/GenBank/DDBJ whole genome shotgun (WGS) entry which is preliminary data.</text>
</comment>